<gene>
    <name evidence="2" type="ORF">JX265_009409</name>
</gene>
<evidence type="ECO:0000313" key="3">
    <source>
        <dbReference type="Proteomes" id="UP000829685"/>
    </source>
</evidence>
<keyword evidence="3" id="KW-1185">Reference proteome</keyword>
<comment type="caution">
    <text evidence="2">The sequence shown here is derived from an EMBL/GenBank/DDBJ whole genome shotgun (WGS) entry which is preliminary data.</text>
</comment>
<dbReference type="EMBL" id="JAFIMR010000028">
    <property type="protein sequence ID" value="KAI1861906.1"/>
    <property type="molecule type" value="Genomic_DNA"/>
</dbReference>
<dbReference type="InterPro" id="IPR056632">
    <property type="entry name" value="DUF7730"/>
</dbReference>
<proteinExistence type="predicted"/>
<name>A0A9P9WGG0_9PEZI</name>
<dbReference type="Pfam" id="PF24864">
    <property type="entry name" value="DUF7730"/>
    <property type="match status" value="1"/>
</dbReference>
<dbReference type="OrthoDB" id="4757095at2759"/>
<dbReference type="Proteomes" id="UP000829685">
    <property type="component" value="Unassembled WGS sequence"/>
</dbReference>
<dbReference type="AlphaFoldDB" id="A0A9P9WGG0"/>
<organism evidence="2 3">
    <name type="scientific">Neoarthrinium moseri</name>
    <dbReference type="NCBI Taxonomy" id="1658444"/>
    <lineage>
        <taxon>Eukaryota</taxon>
        <taxon>Fungi</taxon>
        <taxon>Dikarya</taxon>
        <taxon>Ascomycota</taxon>
        <taxon>Pezizomycotina</taxon>
        <taxon>Sordariomycetes</taxon>
        <taxon>Xylariomycetidae</taxon>
        <taxon>Amphisphaeriales</taxon>
        <taxon>Apiosporaceae</taxon>
        <taxon>Neoarthrinium</taxon>
    </lineage>
</organism>
<feature type="domain" description="DUF7730" evidence="1">
    <location>
        <begin position="17"/>
        <end position="193"/>
    </location>
</feature>
<sequence length="334" mass="38557">MPLKQPTGFSEDSIPHGQYQSPIFGSLPRELRDSIYLEVWRSFGLSLHLFWHSDDFRNSKFCSWPCEAEFHVGDKREQELEAICGNDDPPQFLHDRLWNGRIGSHWLNHWQCEEKILQAREDSGFPPTKMEDTFDKSHCPCRKLYLECIQSLYKSTTFVLTGPTSLRTLLGRTTAAPDVPASFLKHICKLEISLPYDFYSHGLVADSPYDFRWLRLGDLVPNCRQLRIWIAAPQHLGTHADNLSYVPIIQMDHESLQHVFYKLGEMKPDCSITISTPLGESIGPESGFVDSIAQHRHVHIWKRHSGDKFYAKPSPFDDLIEIQTDRYGPKLLLF</sequence>
<evidence type="ECO:0000313" key="2">
    <source>
        <dbReference type="EMBL" id="KAI1861906.1"/>
    </source>
</evidence>
<reference evidence="2" key="1">
    <citation type="submission" date="2021-03" db="EMBL/GenBank/DDBJ databases">
        <title>Revisited historic fungal species revealed as producer of novel bioactive compounds through whole genome sequencing and comparative genomics.</title>
        <authorList>
            <person name="Vignolle G.A."/>
            <person name="Hochenegger N."/>
            <person name="Mach R.L."/>
            <person name="Mach-Aigner A.R."/>
            <person name="Javad Rahimi M."/>
            <person name="Salim K.A."/>
            <person name="Chan C.M."/>
            <person name="Lim L.B.L."/>
            <person name="Cai F."/>
            <person name="Druzhinina I.S."/>
            <person name="U'Ren J.M."/>
            <person name="Derntl C."/>
        </authorList>
    </citation>
    <scope>NUCLEOTIDE SEQUENCE</scope>
    <source>
        <strain evidence="2">TUCIM 5799</strain>
    </source>
</reference>
<accession>A0A9P9WGG0</accession>
<protein>
    <recommendedName>
        <fullName evidence="1">DUF7730 domain-containing protein</fullName>
    </recommendedName>
</protein>
<evidence type="ECO:0000259" key="1">
    <source>
        <dbReference type="Pfam" id="PF24864"/>
    </source>
</evidence>